<evidence type="ECO:0000313" key="3">
    <source>
        <dbReference type="EMBL" id="SUZ63557.1"/>
    </source>
</evidence>
<gene>
    <name evidence="3" type="ORF">METZ01_LOCUS16411</name>
</gene>
<accession>A0A381PB68</accession>
<keyword evidence="1" id="KW-0732">Signal</keyword>
<dbReference type="InterPro" id="IPR011250">
    <property type="entry name" value="OMP/PagP_B-barrel"/>
</dbReference>
<name>A0A381PB68_9ZZZZ</name>
<dbReference type="SUPFAM" id="SSF56925">
    <property type="entry name" value="OMPA-like"/>
    <property type="match status" value="1"/>
</dbReference>
<dbReference type="InterPro" id="IPR027385">
    <property type="entry name" value="Beta-barrel_OMP"/>
</dbReference>
<protein>
    <recommendedName>
        <fullName evidence="2">Outer membrane protein beta-barrel domain-containing protein</fullName>
    </recommendedName>
</protein>
<dbReference type="EMBL" id="UINC01000919">
    <property type="protein sequence ID" value="SUZ63557.1"/>
    <property type="molecule type" value="Genomic_DNA"/>
</dbReference>
<organism evidence="3">
    <name type="scientific">marine metagenome</name>
    <dbReference type="NCBI Taxonomy" id="408172"/>
    <lineage>
        <taxon>unclassified sequences</taxon>
        <taxon>metagenomes</taxon>
        <taxon>ecological metagenomes</taxon>
    </lineage>
</organism>
<sequence>MRGILLTFSTVCAIVVLAAPADAQFNFSAQGAVISGVDDLGTIVAGAPNLKDTYGLGARVGFKVPLFPIGVLGQGVYYFPEEDDYSYSTYSIAARYALPTPMISPYGIGGWQWRRTSSMGVSNTESAAMLGLGVELNLGVSLFLEASWEFNEELTAMPDFDNDPIVIKGGITFG</sequence>
<dbReference type="AlphaFoldDB" id="A0A381PB68"/>
<evidence type="ECO:0000259" key="2">
    <source>
        <dbReference type="Pfam" id="PF13505"/>
    </source>
</evidence>
<proteinExistence type="predicted"/>
<reference evidence="3" key="1">
    <citation type="submission" date="2018-05" db="EMBL/GenBank/DDBJ databases">
        <authorList>
            <person name="Lanie J.A."/>
            <person name="Ng W.-L."/>
            <person name="Kazmierczak K.M."/>
            <person name="Andrzejewski T.M."/>
            <person name="Davidsen T.M."/>
            <person name="Wayne K.J."/>
            <person name="Tettelin H."/>
            <person name="Glass J.I."/>
            <person name="Rusch D."/>
            <person name="Podicherti R."/>
            <person name="Tsui H.-C.T."/>
            <person name="Winkler M.E."/>
        </authorList>
    </citation>
    <scope>NUCLEOTIDE SEQUENCE</scope>
</reference>
<dbReference type="Pfam" id="PF13505">
    <property type="entry name" value="OMP_b-brl"/>
    <property type="match status" value="1"/>
</dbReference>
<feature type="domain" description="Outer membrane protein beta-barrel" evidence="2">
    <location>
        <begin position="11"/>
        <end position="153"/>
    </location>
</feature>
<dbReference type="Gene3D" id="2.40.160.20">
    <property type="match status" value="1"/>
</dbReference>
<evidence type="ECO:0000256" key="1">
    <source>
        <dbReference type="ARBA" id="ARBA00022729"/>
    </source>
</evidence>